<dbReference type="Proteomes" id="UP001159257">
    <property type="component" value="Unassembled WGS sequence"/>
</dbReference>
<evidence type="ECO:0000256" key="1">
    <source>
        <dbReference type="ARBA" id="ARBA00006739"/>
    </source>
</evidence>
<comment type="similarity">
    <text evidence="1">Belongs to the glycosyltransferase 2 family.</text>
</comment>
<evidence type="ECO:0000313" key="6">
    <source>
        <dbReference type="EMBL" id="SMR74733.1"/>
    </source>
</evidence>
<dbReference type="PANTHER" id="PTHR43685">
    <property type="entry name" value="GLYCOSYLTRANSFERASE"/>
    <property type="match status" value="1"/>
</dbReference>
<evidence type="ECO:0000256" key="2">
    <source>
        <dbReference type="ARBA" id="ARBA00022676"/>
    </source>
</evidence>
<feature type="transmembrane region" description="Helical" evidence="4">
    <location>
        <begin position="266"/>
        <end position="288"/>
    </location>
</feature>
<reference evidence="6 7" key="1">
    <citation type="submission" date="2017-05" db="EMBL/GenBank/DDBJ databases">
        <authorList>
            <person name="Varghese N."/>
            <person name="Submissions S."/>
        </authorList>
    </citation>
    <scope>NUCLEOTIDE SEQUENCE [LARGE SCALE GENOMIC DNA]</scope>
    <source>
        <strain evidence="6 7">CGMCC 1.7287</strain>
    </source>
</reference>
<evidence type="ECO:0000256" key="3">
    <source>
        <dbReference type="ARBA" id="ARBA00022679"/>
    </source>
</evidence>
<dbReference type="InterPro" id="IPR029044">
    <property type="entry name" value="Nucleotide-diphossugar_trans"/>
</dbReference>
<gene>
    <name evidence="6" type="ORF">SAMN04487964_10830</name>
</gene>
<protein>
    <submittedName>
        <fullName evidence="6">Alpha-1,3-rhamnosyltransferase</fullName>
    </submittedName>
</protein>
<comment type="caution">
    <text evidence="6">The sequence shown here is derived from an EMBL/GenBank/DDBJ whole genome shotgun (WGS) entry which is preliminary data.</text>
</comment>
<feature type="domain" description="Glycosyltransferase 2-like" evidence="5">
    <location>
        <begin position="10"/>
        <end position="153"/>
    </location>
</feature>
<keyword evidence="2" id="KW-0328">Glycosyltransferase</keyword>
<organism evidence="6 7">
    <name type="scientific">Marinobacterium sediminicola</name>
    <dbReference type="NCBI Taxonomy" id="518898"/>
    <lineage>
        <taxon>Bacteria</taxon>
        <taxon>Pseudomonadati</taxon>
        <taxon>Pseudomonadota</taxon>
        <taxon>Gammaproteobacteria</taxon>
        <taxon>Oceanospirillales</taxon>
        <taxon>Oceanospirillaceae</taxon>
        <taxon>Marinobacterium</taxon>
    </lineage>
</organism>
<evidence type="ECO:0000256" key="4">
    <source>
        <dbReference type="SAM" id="Phobius"/>
    </source>
</evidence>
<dbReference type="SUPFAM" id="SSF53448">
    <property type="entry name" value="Nucleotide-diphospho-sugar transferases"/>
    <property type="match status" value="1"/>
</dbReference>
<keyword evidence="3" id="KW-0808">Transferase</keyword>
<evidence type="ECO:0000259" key="5">
    <source>
        <dbReference type="Pfam" id="PF00535"/>
    </source>
</evidence>
<dbReference type="InterPro" id="IPR001173">
    <property type="entry name" value="Glyco_trans_2-like"/>
</dbReference>
<dbReference type="InterPro" id="IPR050834">
    <property type="entry name" value="Glycosyltransf_2"/>
</dbReference>
<dbReference type="Gene3D" id="3.90.550.10">
    <property type="entry name" value="Spore Coat Polysaccharide Biosynthesis Protein SpsA, Chain A"/>
    <property type="match status" value="1"/>
</dbReference>
<keyword evidence="7" id="KW-1185">Reference proteome</keyword>
<keyword evidence="4" id="KW-1133">Transmembrane helix</keyword>
<dbReference type="Pfam" id="PF00535">
    <property type="entry name" value="Glycos_transf_2"/>
    <property type="match status" value="1"/>
</dbReference>
<evidence type="ECO:0000313" key="7">
    <source>
        <dbReference type="Proteomes" id="UP001159257"/>
    </source>
</evidence>
<proteinExistence type="inferred from homology"/>
<keyword evidence="4" id="KW-0812">Transmembrane</keyword>
<accession>A0ABY1S0M7</accession>
<dbReference type="RefSeq" id="WP_239039993.1">
    <property type="nucleotide sequence ID" value="NZ_BAAAEY010000004.1"/>
</dbReference>
<keyword evidence="4" id="KW-0472">Membrane</keyword>
<dbReference type="PANTHER" id="PTHR43685:SF5">
    <property type="entry name" value="GLYCOSYLTRANSFERASE EPSE-RELATED"/>
    <property type="match status" value="1"/>
</dbReference>
<dbReference type="EMBL" id="FXWV01000008">
    <property type="protein sequence ID" value="SMR74733.1"/>
    <property type="molecule type" value="Genomic_DNA"/>
</dbReference>
<name>A0ABY1S0M7_9GAMM</name>
<sequence>MENEKNPLVSIVIPCYNHDKYVQECIRSVIAQDYENIELIIIDDGSKDESVIKIQELVPQCEKHFIRFDFRTRPNKGLCVTLNEALEWCEGKYVSFIASDDVMRPYKTREQAYYLENNLNSIGVFGGVEVLYKNNYKKEIKKNKNSYNFDDILLHKHNLPAPTSMLRLDNVRAVNGFREGFIIEDWIMWLDLTEAGGKLDYIDKVFSLYRRHDNNLSANLEKMYAGRMQVVEVFKNKKNYNKAKARVNLIQARDLQNYNKYESIRFAYKSVLADFGILFSISFIKFLIKFFIFKRGGVN</sequence>